<dbReference type="SMART" id="SM00717">
    <property type="entry name" value="SANT"/>
    <property type="match status" value="1"/>
</dbReference>
<dbReference type="AlphaFoldDB" id="A0A3B5BM93"/>
<evidence type="ECO:0000313" key="3">
    <source>
        <dbReference type="Ensembl" id="ENSSPAP00000029887.1"/>
    </source>
</evidence>
<reference evidence="3" key="1">
    <citation type="submission" date="2023-09" db="UniProtKB">
        <authorList>
            <consortium name="Ensembl"/>
        </authorList>
    </citation>
    <scope>IDENTIFICATION</scope>
</reference>
<organism evidence="3">
    <name type="scientific">Stegastes partitus</name>
    <name type="common">bicolor damselfish</name>
    <dbReference type="NCBI Taxonomy" id="144197"/>
    <lineage>
        <taxon>Eukaryota</taxon>
        <taxon>Metazoa</taxon>
        <taxon>Chordata</taxon>
        <taxon>Craniata</taxon>
        <taxon>Vertebrata</taxon>
        <taxon>Euteleostomi</taxon>
        <taxon>Actinopterygii</taxon>
        <taxon>Neopterygii</taxon>
        <taxon>Teleostei</taxon>
        <taxon>Neoteleostei</taxon>
        <taxon>Acanthomorphata</taxon>
        <taxon>Ovalentaria</taxon>
        <taxon>Pomacentridae</taxon>
        <taxon>Stegastes</taxon>
    </lineage>
</organism>
<feature type="domain" description="Myb-like" evidence="2">
    <location>
        <begin position="416"/>
        <end position="464"/>
    </location>
</feature>
<dbReference type="SUPFAM" id="SSF46689">
    <property type="entry name" value="Homeodomain-like"/>
    <property type="match status" value="1"/>
</dbReference>
<dbReference type="CDD" id="cd00167">
    <property type="entry name" value="SANT"/>
    <property type="match status" value="1"/>
</dbReference>
<feature type="region of interest" description="Disordered" evidence="1">
    <location>
        <begin position="1"/>
        <end position="221"/>
    </location>
</feature>
<dbReference type="GO" id="GO:0000126">
    <property type="term" value="C:transcription factor TFIIIB complex"/>
    <property type="evidence" value="ECO:0007669"/>
    <property type="project" value="TreeGrafter"/>
</dbReference>
<dbReference type="PANTHER" id="PTHR22929:SF0">
    <property type="entry name" value="TRANSCRIPTION FACTOR TFIIIB COMPONENT B'' HOMOLOG"/>
    <property type="match status" value="1"/>
</dbReference>
<dbReference type="Ensembl" id="ENSSPAT00000030373.1">
    <property type="protein sequence ID" value="ENSSPAP00000029887.1"/>
    <property type="gene ID" value="ENSSPAG00000022464.1"/>
</dbReference>
<dbReference type="GO" id="GO:0070898">
    <property type="term" value="P:RNA polymerase III preinitiation complex assembly"/>
    <property type="evidence" value="ECO:0007669"/>
    <property type="project" value="TreeGrafter"/>
</dbReference>
<feature type="compositionally biased region" description="Polar residues" evidence="1">
    <location>
        <begin position="158"/>
        <end position="169"/>
    </location>
</feature>
<dbReference type="GO" id="GO:0001156">
    <property type="term" value="F:TFIIIC-class transcription factor complex binding"/>
    <property type="evidence" value="ECO:0007669"/>
    <property type="project" value="TreeGrafter"/>
</dbReference>
<feature type="compositionally biased region" description="Polar residues" evidence="1">
    <location>
        <begin position="121"/>
        <end position="144"/>
    </location>
</feature>
<protein>
    <submittedName>
        <fullName evidence="3">B double prime 1, subunit of RNA polymerase III transcription initiation factor IIIB</fullName>
    </submittedName>
</protein>
<accession>A0A3B5BM93</accession>
<evidence type="ECO:0000259" key="2">
    <source>
        <dbReference type="SMART" id="SM00717"/>
    </source>
</evidence>
<name>A0A3B5BM93_9TELE</name>
<dbReference type="InterPro" id="IPR039467">
    <property type="entry name" value="TFIIIB_B''_Myb"/>
</dbReference>
<sequence>MFRRSRFSVRPNVGTAGRTAAAPQEAPSATQETSETPRDASESSSAAAVTDNKSEVTLPEKAPASGDGNDPNGEGTSSSAAVQRRKRFSIKPKVAPGRPATLSRTPKSPVKAVSEARVEGSGSNLDKPTTSSPPGTSAAPQGFQSPRRRRPSEETKQLKIQSKATTISPSALGPLDVPAAEDSLEQTHLPADSSKQLGNISTTQVREVPPRPPDKVPPSLPDKEAIEISEKAKTLVSSKNVLSLTQSAYSLSRLLNGPSDLQRLVKAQKLRELLRQERRKEKEWCHSMFQKLKKAKALPKEFTLDPAKMTMRDLIRYLPTSNPMTSPERAQEPEVLPDTANSREDDEEEEAADEDQEEALMVPQVKVAEDGSLIIDEESLTVEVQRAKGPNPAENRDPIFERGSTTTYSSFRKGTYSKPWSSEETDMFFLAVSMVGTDFSMICQLFPHRARSEIKNKFKKEERENSWRIDKAFSESSVESYVQLVKKNTIFY</sequence>
<dbReference type="GeneTree" id="ENSGT00390000012762"/>
<dbReference type="InterPro" id="IPR009057">
    <property type="entry name" value="Homeodomain-like_sf"/>
</dbReference>
<evidence type="ECO:0000256" key="1">
    <source>
        <dbReference type="SAM" id="MobiDB-lite"/>
    </source>
</evidence>
<feature type="compositionally biased region" description="Polar residues" evidence="1">
    <location>
        <begin position="193"/>
        <end position="205"/>
    </location>
</feature>
<feature type="region of interest" description="Disordered" evidence="1">
    <location>
        <begin position="319"/>
        <end position="358"/>
    </location>
</feature>
<dbReference type="InterPro" id="IPR001005">
    <property type="entry name" value="SANT/Myb"/>
</dbReference>
<dbReference type="Gene3D" id="1.10.10.60">
    <property type="entry name" value="Homeodomain-like"/>
    <property type="match status" value="1"/>
</dbReference>
<feature type="compositionally biased region" description="Acidic residues" evidence="1">
    <location>
        <begin position="344"/>
        <end position="358"/>
    </location>
</feature>
<proteinExistence type="predicted"/>
<dbReference type="PANTHER" id="PTHR22929">
    <property type="entry name" value="RNA POLYMERASE III TRANSCRIPTION INITIATION FACTOR B"/>
    <property type="match status" value="1"/>
</dbReference>
<dbReference type="Pfam" id="PF15963">
    <property type="entry name" value="Myb_DNA-bind_7"/>
    <property type="match status" value="1"/>
</dbReference>